<feature type="transmembrane region" description="Helical" evidence="1">
    <location>
        <begin position="12"/>
        <end position="31"/>
    </location>
</feature>
<name>A0A0N8H9B9_9BACT</name>
<dbReference type="STRING" id="1605367.AFM12_17045"/>
<reference evidence="2 3" key="1">
    <citation type="submission" date="2015-07" db="EMBL/GenBank/DDBJ databases">
        <title>The draft genome sequence of Leadbetterella sp. JN14-9.</title>
        <authorList>
            <person name="Liu Y."/>
            <person name="Du J."/>
            <person name="Shao Z."/>
        </authorList>
    </citation>
    <scope>NUCLEOTIDE SEQUENCE [LARGE SCALE GENOMIC DNA]</scope>
    <source>
        <strain evidence="2 3">JN14-9</strain>
    </source>
</reference>
<accession>A0A0N8H9B9</accession>
<evidence type="ECO:0008006" key="4">
    <source>
        <dbReference type="Google" id="ProtNLM"/>
    </source>
</evidence>
<gene>
    <name evidence="2" type="ORF">AFM12_17045</name>
</gene>
<evidence type="ECO:0000256" key="1">
    <source>
        <dbReference type="SAM" id="Phobius"/>
    </source>
</evidence>
<keyword evidence="3" id="KW-1185">Reference proteome</keyword>
<feature type="transmembrane region" description="Helical" evidence="1">
    <location>
        <begin position="37"/>
        <end position="56"/>
    </location>
</feature>
<dbReference type="Proteomes" id="UP000050454">
    <property type="component" value="Unassembled WGS sequence"/>
</dbReference>
<dbReference type="AlphaFoldDB" id="A0A0N8H9B9"/>
<sequence>MDQLIRKAARFTLFFTSILLLLFLSLDLGLFGEGVKITGFYYIFMGVFFLVSLWAYRNNDRFKGF</sequence>
<evidence type="ECO:0000313" key="3">
    <source>
        <dbReference type="Proteomes" id="UP000050454"/>
    </source>
</evidence>
<proteinExistence type="predicted"/>
<dbReference type="EMBL" id="LGTQ01000013">
    <property type="protein sequence ID" value="KPM46940.1"/>
    <property type="molecule type" value="Genomic_DNA"/>
</dbReference>
<keyword evidence="1" id="KW-1133">Transmembrane helix</keyword>
<organism evidence="2 3">
    <name type="scientific">Jiulongibacter sediminis</name>
    <dbReference type="NCBI Taxonomy" id="1605367"/>
    <lineage>
        <taxon>Bacteria</taxon>
        <taxon>Pseudomonadati</taxon>
        <taxon>Bacteroidota</taxon>
        <taxon>Cytophagia</taxon>
        <taxon>Cytophagales</taxon>
        <taxon>Leadbetterellaceae</taxon>
        <taxon>Jiulongibacter</taxon>
    </lineage>
</organism>
<keyword evidence="1" id="KW-0472">Membrane</keyword>
<evidence type="ECO:0000313" key="2">
    <source>
        <dbReference type="EMBL" id="KPM46940.1"/>
    </source>
</evidence>
<comment type="caution">
    <text evidence="2">The sequence shown here is derived from an EMBL/GenBank/DDBJ whole genome shotgun (WGS) entry which is preliminary data.</text>
</comment>
<keyword evidence="1" id="KW-0812">Transmembrane</keyword>
<protein>
    <recommendedName>
        <fullName evidence="4">Phosphatidate cytidylyltransferase</fullName>
    </recommendedName>
</protein>